<dbReference type="InterPro" id="IPR017853">
    <property type="entry name" value="GH"/>
</dbReference>
<evidence type="ECO:0000256" key="1">
    <source>
        <dbReference type="ARBA" id="ARBA00001255"/>
    </source>
</evidence>
<keyword evidence="8" id="KW-1185">Reference proteome</keyword>
<dbReference type="PANTHER" id="PTHR43053">
    <property type="entry name" value="GLYCOSIDASE FAMILY 31"/>
    <property type="match status" value="1"/>
</dbReference>
<proteinExistence type="predicted"/>
<dbReference type="EMBL" id="JBHRVA010000002">
    <property type="protein sequence ID" value="MFC3302441.1"/>
    <property type="molecule type" value="Genomic_DNA"/>
</dbReference>
<evidence type="ECO:0000259" key="5">
    <source>
        <dbReference type="Pfam" id="PF16874"/>
    </source>
</evidence>
<sequence length="721" mass="80157">MTEASYFTLASETTQFSLLATKGERPRIIHWGAAMPGVEPSELDLLGTRQWVFGGPNVDLQPSLMNELGAALGSPSGFLAHRASEAWASVFRTSEVVQVSPRELRIRTLDEATSISAVHDIVLHEESDVLAIRCTVTNEGDTKLTVDWSAVCVLPIEQSMTRLMGFTGRWANEFQTERIERFTGSYLRENRAGRTSHDCFPGIIALEPGAGEQGGRCKGFHLAWSGNSRLRVDQHSDGRASVQMGELFLPGEMTLKPGESYESPQLLASCSDAGLNGLSQRFHRHVDRVVLDRRTKARPRPVHFNTWEAVYFDHNEEKLLALAEKAAAVGAERFVLDDGWFGARRNDRAGLGDWTVASEVYPRGLHRLADRVRELGMEFGIWFEPEMVNPDSDLYRQHPDWVLHASGVDQVPERNQLALDLTKAEVCDYLFGAISSIVENYGVAYIKWDMNRDLHHPGTDGGRAVAHQQTRDLYSLLARLRKAYPELEIETCSSGGGRADFGILRYTDRVWSSDNNDARERQAIQRGASYFFPLKVLGSHVGPKVCHITGRALDMRLRVASAIFGHMGMEVDLSEESEEDLEILKKGVALYKEHRLLLHDGVFHRLETPSTYNALSVVSCDRLEALVSCAKLDSQVATHPSRLRFAGLADEYRYRVRLVWPAGLVSATVPSIIETAGLQAGGSVFSGRALMTHGMQLPVTHPDVCLVFHLQADNQEGAAER</sequence>
<dbReference type="PANTHER" id="PTHR43053:SF3">
    <property type="entry name" value="ALPHA-GALACTOSIDASE C-RELATED"/>
    <property type="match status" value="1"/>
</dbReference>
<dbReference type="Gene3D" id="3.20.20.70">
    <property type="entry name" value="Aldolase class I"/>
    <property type="match status" value="1"/>
</dbReference>
<evidence type="ECO:0000259" key="6">
    <source>
        <dbReference type="Pfam" id="PF16875"/>
    </source>
</evidence>
<comment type="caution">
    <text evidence="7">The sequence shown here is derived from an EMBL/GenBank/DDBJ whole genome shotgun (WGS) entry which is preliminary data.</text>
</comment>
<dbReference type="PRINTS" id="PR00743">
    <property type="entry name" value="GLHYDRLASE36"/>
</dbReference>
<dbReference type="InterPro" id="IPR013785">
    <property type="entry name" value="Aldolase_TIM"/>
</dbReference>
<protein>
    <recommendedName>
        <fullName evidence="2">alpha-galactosidase</fullName>
        <ecNumber evidence="2">3.2.1.22</ecNumber>
    </recommendedName>
</protein>
<gene>
    <name evidence="7" type="ORF">ACFONP_06820</name>
</gene>
<dbReference type="Gene3D" id="2.60.40.1180">
    <property type="entry name" value="Golgi alpha-mannosidase II"/>
    <property type="match status" value="1"/>
</dbReference>
<dbReference type="GO" id="GO:0004557">
    <property type="term" value="F:alpha-galactosidase activity"/>
    <property type="evidence" value="ECO:0007669"/>
    <property type="project" value="UniProtKB-EC"/>
</dbReference>
<organism evidence="7 8">
    <name type="scientific">Parvularcula lutaonensis</name>
    <dbReference type="NCBI Taxonomy" id="491923"/>
    <lineage>
        <taxon>Bacteria</taxon>
        <taxon>Pseudomonadati</taxon>
        <taxon>Pseudomonadota</taxon>
        <taxon>Alphaproteobacteria</taxon>
        <taxon>Parvularculales</taxon>
        <taxon>Parvularculaceae</taxon>
        <taxon>Parvularcula</taxon>
    </lineage>
</organism>
<dbReference type="InterPro" id="IPR038417">
    <property type="entry name" value="Alpga-gal_N_sf"/>
</dbReference>
<dbReference type="Pfam" id="PF02065">
    <property type="entry name" value="Melibiase"/>
    <property type="match status" value="1"/>
</dbReference>
<evidence type="ECO:0000256" key="3">
    <source>
        <dbReference type="ARBA" id="ARBA00022801"/>
    </source>
</evidence>
<feature type="domain" description="Glycosyl hydrolase family 36 N-terminal" evidence="6">
    <location>
        <begin position="25"/>
        <end position="255"/>
    </location>
</feature>
<keyword evidence="4 7" id="KW-0326">Glycosidase</keyword>
<feature type="domain" description="Glycosyl hydrolase family 36 C-terminal" evidence="5">
    <location>
        <begin position="614"/>
        <end position="700"/>
    </location>
</feature>
<dbReference type="Gene3D" id="2.70.98.60">
    <property type="entry name" value="alpha-galactosidase from lactobacil brevis"/>
    <property type="match status" value="1"/>
</dbReference>
<dbReference type="InterPro" id="IPR013780">
    <property type="entry name" value="Glyco_hydro_b"/>
</dbReference>
<dbReference type="Proteomes" id="UP001595607">
    <property type="component" value="Unassembled WGS sequence"/>
</dbReference>
<dbReference type="InterPro" id="IPR031705">
    <property type="entry name" value="Glyco_hydro_36_C"/>
</dbReference>
<dbReference type="InterPro" id="IPR002252">
    <property type="entry name" value="Glyco_hydro_36"/>
</dbReference>
<evidence type="ECO:0000256" key="2">
    <source>
        <dbReference type="ARBA" id="ARBA00012755"/>
    </source>
</evidence>
<dbReference type="SUPFAM" id="SSF51445">
    <property type="entry name" value="(Trans)glycosidases"/>
    <property type="match status" value="1"/>
</dbReference>
<comment type="catalytic activity">
    <reaction evidence="1">
        <text>Hydrolysis of terminal, non-reducing alpha-D-galactose residues in alpha-D-galactosides, including galactose oligosaccharides, galactomannans and galactolipids.</text>
        <dbReference type="EC" id="3.2.1.22"/>
    </reaction>
</comment>
<dbReference type="EC" id="3.2.1.22" evidence="2"/>
<reference evidence="8" key="1">
    <citation type="journal article" date="2019" name="Int. J. Syst. Evol. Microbiol.">
        <title>The Global Catalogue of Microorganisms (GCM) 10K type strain sequencing project: providing services to taxonomists for standard genome sequencing and annotation.</title>
        <authorList>
            <consortium name="The Broad Institute Genomics Platform"/>
            <consortium name="The Broad Institute Genome Sequencing Center for Infectious Disease"/>
            <person name="Wu L."/>
            <person name="Ma J."/>
        </authorList>
    </citation>
    <scope>NUCLEOTIDE SEQUENCE [LARGE SCALE GENOMIC DNA]</scope>
    <source>
        <strain evidence="8">KCTC 22245</strain>
    </source>
</reference>
<evidence type="ECO:0000313" key="8">
    <source>
        <dbReference type="Proteomes" id="UP001595607"/>
    </source>
</evidence>
<dbReference type="CDD" id="cd14791">
    <property type="entry name" value="GH36"/>
    <property type="match status" value="1"/>
</dbReference>
<accession>A0ABV7MB48</accession>
<dbReference type="Pfam" id="PF16874">
    <property type="entry name" value="Glyco_hydro_36C"/>
    <property type="match status" value="1"/>
</dbReference>
<dbReference type="InterPro" id="IPR031704">
    <property type="entry name" value="Glyco_hydro_36_N"/>
</dbReference>
<dbReference type="Pfam" id="PF16875">
    <property type="entry name" value="Glyco_hydro_36N"/>
    <property type="match status" value="1"/>
</dbReference>
<evidence type="ECO:0000256" key="4">
    <source>
        <dbReference type="ARBA" id="ARBA00023295"/>
    </source>
</evidence>
<dbReference type="InterPro" id="IPR050985">
    <property type="entry name" value="Alpha-glycosidase_related"/>
</dbReference>
<name>A0ABV7MB48_9PROT</name>
<keyword evidence="3 7" id="KW-0378">Hydrolase</keyword>
<dbReference type="RefSeq" id="WP_189570699.1">
    <property type="nucleotide sequence ID" value="NZ_BMXU01000001.1"/>
</dbReference>
<evidence type="ECO:0000313" key="7">
    <source>
        <dbReference type="EMBL" id="MFC3302441.1"/>
    </source>
</evidence>